<dbReference type="Proteomes" id="UP000663479">
    <property type="component" value="Chromosome"/>
</dbReference>
<dbReference type="InterPro" id="IPR004603">
    <property type="entry name" value="DNA_mismatch_endonuc_vsr"/>
</dbReference>
<name>A0AAP9ZHF6_9GAMM</name>
<dbReference type="Pfam" id="PF03852">
    <property type="entry name" value="Vsr"/>
    <property type="match status" value="1"/>
</dbReference>
<evidence type="ECO:0000256" key="3">
    <source>
        <dbReference type="ARBA" id="ARBA00022763"/>
    </source>
</evidence>
<evidence type="ECO:0000256" key="1">
    <source>
        <dbReference type="ARBA" id="ARBA00022722"/>
    </source>
</evidence>
<dbReference type="NCBIfam" id="TIGR00632">
    <property type="entry name" value="vsr"/>
    <property type="match status" value="1"/>
</dbReference>
<evidence type="ECO:0000313" key="8">
    <source>
        <dbReference type="Proteomes" id="UP000663479"/>
    </source>
</evidence>
<evidence type="ECO:0000256" key="5">
    <source>
        <dbReference type="ARBA" id="ARBA00023204"/>
    </source>
</evidence>
<sequence length="136" mass="16670">MVDSVDRKIRSWMMSKIRHKDTKPEMIVRRLIHKEGYRYRLHDKRLPGKPDLVFRQRSKVIFVHGCFWHLHENCKKSRPPKSRQDFWLPKLEANRERDDRNIAKLREMGWEVLVIWECELGETDRLLAKIKYFLNN</sequence>
<keyword evidence="2 6" id="KW-0255">Endonuclease</keyword>
<comment type="similarity">
    <text evidence="6">Belongs to the vsr family.</text>
</comment>
<dbReference type="PIRSF" id="PIRSF018267">
    <property type="entry name" value="VSR_endonuc"/>
    <property type="match status" value="1"/>
</dbReference>
<evidence type="ECO:0000256" key="2">
    <source>
        <dbReference type="ARBA" id="ARBA00022759"/>
    </source>
</evidence>
<dbReference type="GO" id="GO:0004519">
    <property type="term" value="F:endonuclease activity"/>
    <property type="evidence" value="ECO:0007669"/>
    <property type="project" value="UniProtKB-KW"/>
</dbReference>
<reference evidence="7" key="1">
    <citation type="submission" date="2020-12" db="EMBL/GenBank/DDBJ databases">
        <title>Genome reconstruction of Halomonas venusta strain DSM 4743.</title>
        <authorList>
            <person name="Aguirre-Garrido J.F."/>
            <person name="Hernandez-Soto L.M."/>
            <person name="Martinez-Abarca F."/>
        </authorList>
    </citation>
    <scope>NUCLEOTIDE SEQUENCE</scope>
    <source>
        <strain evidence="7">4743</strain>
    </source>
</reference>
<gene>
    <name evidence="7" type="primary">vsr</name>
    <name evidence="7" type="ORF">JDS37_14095</name>
</gene>
<proteinExistence type="inferred from homology"/>
<dbReference type="GO" id="GO:0006298">
    <property type="term" value="P:mismatch repair"/>
    <property type="evidence" value="ECO:0007669"/>
    <property type="project" value="UniProtKB-UniRule"/>
</dbReference>
<dbReference type="InterPro" id="IPR011335">
    <property type="entry name" value="Restrct_endonuc-II-like"/>
</dbReference>
<accession>A0AAP9ZHF6</accession>
<dbReference type="CDD" id="cd00221">
    <property type="entry name" value="Vsr"/>
    <property type="match status" value="1"/>
</dbReference>
<dbReference type="EC" id="3.1.-.-" evidence="6"/>
<keyword evidence="1 6" id="KW-0540">Nuclease</keyword>
<keyword evidence="3 6" id="KW-0227">DNA damage</keyword>
<organism evidence="7 8">
    <name type="scientific">Vreelandella venusta</name>
    <dbReference type="NCBI Taxonomy" id="44935"/>
    <lineage>
        <taxon>Bacteria</taxon>
        <taxon>Pseudomonadati</taxon>
        <taxon>Pseudomonadota</taxon>
        <taxon>Gammaproteobacteria</taxon>
        <taxon>Oceanospirillales</taxon>
        <taxon>Halomonadaceae</taxon>
        <taxon>Vreelandella</taxon>
    </lineage>
</organism>
<dbReference type="EMBL" id="CP066539">
    <property type="protein sequence ID" value="QRL05390.1"/>
    <property type="molecule type" value="Genomic_DNA"/>
</dbReference>
<dbReference type="SUPFAM" id="SSF52980">
    <property type="entry name" value="Restriction endonuclease-like"/>
    <property type="match status" value="1"/>
</dbReference>
<evidence type="ECO:0000256" key="6">
    <source>
        <dbReference type="PIRNR" id="PIRNR018267"/>
    </source>
</evidence>
<dbReference type="GO" id="GO:0016787">
    <property type="term" value="F:hydrolase activity"/>
    <property type="evidence" value="ECO:0007669"/>
    <property type="project" value="UniProtKB-KW"/>
</dbReference>
<dbReference type="REBASE" id="473271">
    <property type="entry name" value="V.Hve4743ORF14105P"/>
</dbReference>
<protein>
    <recommendedName>
        <fullName evidence="6">Very short patch repair endonuclease</fullName>
        <ecNumber evidence="6">3.1.-.-</ecNumber>
    </recommendedName>
</protein>
<comment type="function">
    <text evidence="6">May nick specific sequences that contain T:G mispairs resulting from m5C-deamination.</text>
</comment>
<dbReference type="Gene3D" id="3.40.960.10">
    <property type="entry name" value="VSR Endonuclease"/>
    <property type="match status" value="1"/>
</dbReference>
<keyword evidence="4 6" id="KW-0378">Hydrolase</keyword>
<keyword evidence="5 6" id="KW-0234">DNA repair</keyword>
<evidence type="ECO:0000313" key="7">
    <source>
        <dbReference type="EMBL" id="QRL05390.1"/>
    </source>
</evidence>
<dbReference type="AlphaFoldDB" id="A0AAP9ZHF6"/>
<evidence type="ECO:0000256" key="4">
    <source>
        <dbReference type="ARBA" id="ARBA00022801"/>
    </source>
</evidence>